<accession>A0ABY2DY54</accession>
<dbReference type="SUPFAM" id="SSF53850">
    <property type="entry name" value="Periplasmic binding protein-like II"/>
    <property type="match status" value="1"/>
</dbReference>
<reference evidence="3 4" key="1">
    <citation type="submission" date="2019-03" db="EMBL/GenBank/DDBJ databases">
        <title>Genomic features of bacteria from cold environments.</title>
        <authorList>
            <person name="Shen L."/>
        </authorList>
    </citation>
    <scope>NUCLEOTIDE SEQUENCE [LARGE SCALE GENOMIC DNA]</scope>
    <source>
        <strain evidence="4">T3246-1</strain>
    </source>
</reference>
<evidence type="ECO:0000259" key="2">
    <source>
        <dbReference type="Pfam" id="PF00496"/>
    </source>
</evidence>
<evidence type="ECO:0000256" key="1">
    <source>
        <dbReference type="SAM" id="MobiDB-lite"/>
    </source>
</evidence>
<organism evidence="3 4">
    <name type="scientific">Occultella glacieicola</name>
    <dbReference type="NCBI Taxonomy" id="2518684"/>
    <lineage>
        <taxon>Bacteria</taxon>
        <taxon>Bacillati</taxon>
        <taxon>Actinomycetota</taxon>
        <taxon>Actinomycetes</taxon>
        <taxon>Micrococcales</taxon>
        <taxon>Ruaniaceae</taxon>
        <taxon>Occultella</taxon>
    </lineage>
</organism>
<name>A0ABY2DY54_9MICO</name>
<sequence>MKRRTMMLPSTTPQSPARDRLWSSVVSRRSVLLTGGGLAATTALAGCSFFDTDPAQSGGNGASGPKGKEAPSLAAQVEAGELPPVEERLPSTPLVVEPLNQVGQYGGTWRSAMITEEDRTWLEQSIGYEPLVRWIPGWTDQPGTSEIIANLCESYEELDEGRVFQFTLREGMRWSDGEPLTDEDFRFAYEDVNVYPALHPGGLYSLWTNVNDPEKPGTFESDGTVIRYVFDDPKPGFLEELASGTMMVLPRHYFEQFHEKYNEEIADLVAEASLDDWVQLWESRLEPFSNVDAPSLHPWRLTAALGDGSYVTAERNPYYWKVDPDGSQLPYIDEIRCEILQDIEVELLKITNGELDMQMRNFDTIRNLPVVSENQESGDYRMFSVSPQGPNAMVMGFNQTLEDERKRKIYSNKDFRVGLSHAINRQRIIDTIYAGQTMPWQCAPVEGHPAYDEEFGTQFTEYSVDLANEALDRAGYTERDGSGIRLAEGAPISMTVLVPSSMPDHLDAFELIKQDWEAVGVEANVTPLAETLYWERVEANQAEVSTWTAGGFEIRATQGSNHYFVPSNPRGSSRYGHTWALWYRGESDVEPPAVIQEQLALFDEMRSTYDADDAVELARQVLEIAKDQFFYIGICTQPDGYGIVRNNLETNVPDEIPGDVGFQPPGPTNPEQYFFTA</sequence>
<dbReference type="Gene3D" id="3.40.190.10">
    <property type="entry name" value="Periplasmic binding protein-like II"/>
    <property type="match status" value="1"/>
</dbReference>
<evidence type="ECO:0000313" key="3">
    <source>
        <dbReference type="EMBL" id="TDE88529.1"/>
    </source>
</evidence>
<proteinExistence type="predicted"/>
<dbReference type="CDD" id="cd08500">
    <property type="entry name" value="PBP2_NikA_DppA_OppA_like_4"/>
    <property type="match status" value="1"/>
</dbReference>
<evidence type="ECO:0000313" key="4">
    <source>
        <dbReference type="Proteomes" id="UP000504882"/>
    </source>
</evidence>
<dbReference type="PROSITE" id="PS51318">
    <property type="entry name" value="TAT"/>
    <property type="match status" value="1"/>
</dbReference>
<gene>
    <name evidence="3" type="ORF">EXU48_22625</name>
</gene>
<dbReference type="InterPro" id="IPR006311">
    <property type="entry name" value="TAT_signal"/>
</dbReference>
<keyword evidence="4" id="KW-1185">Reference proteome</keyword>
<dbReference type="PANTHER" id="PTHR30290:SF62">
    <property type="entry name" value="OLIGOPEPTIDE ABC TRANSPORTER, PERIPLASMIC OLIGOPEPTIDE-BINDING PROTEIN"/>
    <property type="match status" value="1"/>
</dbReference>
<protein>
    <recommendedName>
        <fullName evidence="2">Solute-binding protein family 5 domain-containing protein</fullName>
    </recommendedName>
</protein>
<dbReference type="Gene3D" id="3.10.105.10">
    <property type="entry name" value="Dipeptide-binding Protein, Domain 3"/>
    <property type="match status" value="1"/>
</dbReference>
<comment type="caution">
    <text evidence="3">The sequence shown here is derived from an EMBL/GenBank/DDBJ whole genome shotgun (WGS) entry which is preliminary data.</text>
</comment>
<dbReference type="EMBL" id="SMNA01000016">
    <property type="protein sequence ID" value="TDE88529.1"/>
    <property type="molecule type" value="Genomic_DNA"/>
</dbReference>
<dbReference type="InterPro" id="IPR039424">
    <property type="entry name" value="SBP_5"/>
</dbReference>
<dbReference type="InterPro" id="IPR000914">
    <property type="entry name" value="SBP_5_dom"/>
</dbReference>
<dbReference type="Proteomes" id="UP000504882">
    <property type="component" value="Unassembled WGS sequence"/>
</dbReference>
<dbReference type="Pfam" id="PF00496">
    <property type="entry name" value="SBP_bac_5"/>
    <property type="match status" value="1"/>
</dbReference>
<feature type="domain" description="Solute-binding protein family 5" evidence="2">
    <location>
        <begin position="146"/>
        <end position="564"/>
    </location>
</feature>
<dbReference type="PANTHER" id="PTHR30290">
    <property type="entry name" value="PERIPLASMIC BINDING COMPONENT OF ABC TRANSPORTER"/>
    <property type="match status" value="1"/>
</dbReference>
<feature type="region of interest" description="Disordered" evidence="1">
    <location>
        <begin position="1"/>
        <end position="20"/>
    </location>
</feature>